<dbReference type="PROSITE" id="PS50893">
    <property type="entry name" value="ABC_TRANSPORTER_2"/>
    <property type="match status" value="1"/>
</dbReference>
<sequence>MISRAYQHPLNSSRVPPGETLLDVSGITLRFGGITALDDVSFRVTQGHVHAVIGPNGAGKSSLLNCLSGLYRPQQGSATLHTRAGGAEGNGSPEAAPTTTHDLVRMKPHRIAALGVARSFQNIELFRHLTVLDNLMLGRHVRMRHRLLPSLAWYGPARRQEIEHRELVEEVIDLLQIQAVRHTPVGALAYGYQKRVELGRALCLQPALLLLDEPMAGMNAEEKEDMARYILDVHELAGVTVMLIEHDMNVVMDISNRVSVLDFGALIADGTPAEVSSHPDVIKAYLGEELSA</sequence>
<dbReference type="Gene3D" id="3.40.50.300">
    <property type="entry name" value="P-loop containing nucleotide triphosphate hydrolases"/>
    <property type="match status" value="1"/>
</dbReference>
<evidence type="ECO:0000256" key="4">
    <source>
        <dbReference type="SAM" id="MobiDB-lite"/>
    </source>
</evidence>
<dbReference type="InterPro" id="IPR051120">
    <property type="entry name" value="ABC_AA/LPS_Transport"/>
</dbReference>
<dbReference type="PANTHER" id="PTHR45772:SF1">
    <property type="entry name" value="ABC TRANSPORTER ATP-BINDING PROTEIN"/>
    <property type="match status" value="1"/>
</dbReference>
<dbReference type="GO" id="GO:0005524">
    <property type="term" value="F:ATP binding"/>
    <property type="evidence" value="ECO:0007669"/>
    <property type="project" value="UniProtKB-KW"/>
</dbReference>
<dbReference type="RefSeq" id="WP_345396309.1">
    <property type="nucleotide sequence ID" value="NZ_BAABLA010000025.1"/>
</dbReference>
<keyword evidence="1" id="KW-0813">Transport</keyword>
<accession>A0ABW2BY54</accession>
<keyword evidence="7" id="KW-1185">Reference proteome</keyword>
<dbReference type="SMART" id="SM00382">
    <property type="entry name" value="AAA"/>
    <property type="match status" value="1"/>
</dbReference>
<keyword evidence="3 6" id="KW-0067">ATP-binding</keyword>
<dbReference type="InterPro" id="IPR032823">
    <property type="entry name" value="BCA_ABC_TP_C"/>
</dbReference>
<dbReference type="InterPro" id="IPR003439">
    <property type="entry name" value="ABC_transporter-like_ATP-bd"/>
</dbReference>
<evidence type="ECO:0000313" key="7">
    <source>
        <dbReference type="Proteomes" id="UP001596337"/>
    </source>
</evidence>
<dbReference type="PANTHER" id="PTHR45772">
    <property type="entry name" value="CONSERVED COMPONENT OF ABC TRANSPORTER FOR NATURAL AMINO ACIDS-RELATED"/>
    <property type="match status" value="1"/>
</dbReference>
<dbReference type="EMBL" id="JBHSXX010000001">
    <property type="protein sequence ID" value="MFC6867876.1"/>
    <property type="molecule type" value="Genomic_DNA"/>
</dbReference>
<dbReference type="SUPFAM" id="SSF52540">
    <property type="entry name" value="P-loop containing nucleoside triphosphate hydrolases"/>
    <property type="match status" value="1"/>
</dbReference>
<organism evidence="6 7">
    <name type="scientific">Haloechinothrix salitolerans</name>
    <dbReference type="NCBI Taxonomy" id="926830"/>
    <lineage>
        <taxon>Bacteria</taxon>
        <taxon>Bacillati</taxon>
        <taxon>Actinomycetota</taxon>
        <taxon>Actinomycetes</taxon>
        <taxon>Pseudonocardiales</taxon>
        <taxon>Pseudonocardiaceae</taxon>
        <taxon>Haloechinothrix</taxon>
    </lineage>
</organism>
<feature type="domain" description="ABC transporter" evidence="5">
    <location>
        <begin position="22"/>
        <end position="288"/>
    </location>
</feature>
<dbReference type="Pfam" id="PF12399">
    <property type="entry name" value="BCA_ABC_TP_C"/>
    <property type="match status" value="1"/>
</dbReference>
<reference evidence="7" key="1">
    <citation type="journal article" date="2019" name="Int. J. Syst. Evol. Microbiol.">
        <title>The Global Catalogue of Microorganisms (GCM) 10K type strain sequencing project: providing services to taxonomists for standard genome sequencing and annotation.</title>
        <authorList>
            <consortium name="The Broad Institute Genomics Platform"/>
            <consortium name="The Broad Institute Genome Sequencing Center for Infectious Disease"/>
            <person name="Wu L."/>
            <person name="Ma J."/>
        </authorList>
    </citation>
    <scope>NUCLEOTIDE SEQUENCE [LARGE SCALE GENOMIC DNA]</scope>
    <source>
        <strain evidence="7">KCTC 32255</strain>
    </source>
</reference>
<dbReference type="Proteomes" id="UP001596337">
    <property type="component" value="Unassembled WGS sequence"/>
</dbReference>
<name>A0ABW2BY54_9PSEU</name>
<dbReference type="CDD" id="cd03219">
    <property type="entry name" value="ABC_Mj1267_LivG_branched"/>
    <property type="match status" value="1"/>
</dbReference>
<proteinExistence type="predicted"/>
<comment type="caution">
    <text evidence="6">The sequence shown here is derived from an EMBL/GenBank/DDBJ whole genome shotgun (WGS) entry which is preliminary data.</text>
</comment>
<dbReference type="InterPro" id="IPR027417">
    <property type="entry name" value="P-loop_NTPase"/>
</dbReference>
<evidence type="ECO:0000256" key="2">
    <source>
        <dbReference type="ARBA" id="ARBA00022741"/>
    </source>
</evidence>
<evidence type="ECO:0000256" key="3">
    <source>
        <dbReference type="ARBA" id="ARBA00022840"/>
    </source>
</evidence>
<dbReference type="InterPro" id="IPR003593">
    <property type="entry name" value="AAA+_ATPase"/>
</dbReference>
<dbReference type="Pfam" id="PF00005">
    <property type="entry name" value="ABC_tran"/>
    <property type="match status" value="1"/>
</dbReference>
<evidence type="ECO:0000259" key="5">
    <source>
        <dbReference type="PROSITE" id="PS50893"/>
    </source>
</evidence>
<gene>
    <name evidence="6" type="ORF">ACFQGD_12025</name>
</gene>
<protein>
    <submittedName>
        <fullName evidence="6">ABC transporter ATP-binding protein</fullName>
    </submittedName>
</protein>
<evidence type="ECO:0000313" key="6">
    <source>
        <dbReference type="EMBL" id="MFC6867876.1"/>
    </source>
</evidence>
<feature type="region of interest" description="Disordered" evidence="4">
    <location>
        <begin position="80"/>
        <end position="99"/>
    </location>
</feature>
<evidence type="ECO:0000256" key="1">
    <source>
        <dbReference type="ARBA" id="ARBA00022448"/>
    </source>
</evidence>
<keyword evidence="2" id="KW-0547">Nucleotide-binding</keyword>